<feature type="region of interest" description="Disordered" evidence="1">
    <location>
        <begin position="106"/>
        <end position="143"/>
    </location>
</feature>
<comment type="caution">
    <text evidence="2">The sequence shown here is derived from an EMBL/GenBank/DDBJ whole genome shotgun (WGS) entry which is preliminary data.</text>
</comment>
<gene>
    <name evidence="2" type="ORF">ACFFU4_11470</name>
</gene>
<organism evidence="2 3">
    <name type="scientific">Roseovarius ramblicola</name>
    <dbReference type="NCBI Taxonomy" id="2022336"/>
    <lineage>
        <taxon>Bacteria</taxon>
        <taxon>Pseudomonadati</taxon>
        <taxon>Pseudomonadota</taxon>
        <taxon>Alphaproteobacteria</taxon>
        <taxon>Rhodobacterales</taxon>
        <taxon>Roseobacteraceae</taxon>
        <taxon>Roseovarius</taxon>
    </lineage>
</organism>
<proteinExistence type="predicted"/>
<dbReference type="Pfam" id="PF05762">
    <property type="entry name" value="VWA_CoxE"/>
    <property type="match status" value="1"/>
</dbReference>
<dbReference type="RefSeq" id="WP_377069907.1">
    <property type="nucleotide sequence ID" value="NZ_JBHMEC010000017.1"/>
</dbReference>
<sequence length="397" mass="43044">MSRVARFAARDPGVATRITGFLAHLRAHGFGLGVAEAETALRALAHVCAADPEMTRRALKAVCAGSADEVTRFDALYDAFWLNDGRVRLRVTADAASARSDLVRAPGVDDERVTTTATGRAESPDDGSDGVGETDADGSGRLIASQRRNLMTTDLREIVSPADVAEAEAVAERLGRALRDRRSRRRKAARRGRAVDLRRTIRKSLGTGGEPLRLERRRRPDRPVRITAICDVSGSMAVYARPFLAFLSGLMRADPDTDAYLFHTRLVRIADALRETDALRALNRLSLLADGFGGGSCIGASLDHFSRSYARRLVDGRTVVLILSDGYDSAGPEEVGTALARIRRRGCRIIWLNPLKGWKGYEPVARGMAAALPHLDLFAPAATLADLAALEPELVRL</sequence>
<feature type="compositionally biased region" description="Acidic residues" evidence="1">
    <location>
        <begin position="124"/>
        <end position="136"/>
    </location>
</feature>
<dbReference type="InterPro" id="IPR036465">
    <property type="entry name" value="vWFA_dom_sf"/>
</dbReference>
<evidence type="ECO:0000313" key="2">
    <source>
        <dbReference type="EMBL" id="MFB9150367.1"/>
    </source>
</evidence>
<dbReference type="PIRSF" id="PIRSF010256">
    <property type="entry name" value="CoxE_vWa"/>
    <property type="match status" value="1"/>
</dbReference>
<accession>A0ABV5I195</accession>
<dbReference type="InterPro" id="IPR011195">
    <property type="entry name" value="UCP010256"/>
</dbReference>
<dbReference type="PANTHER" id="PTHR39338">
    <property type="entry name" value="BLL5662 PROTEIN-RELATED"/>
    <property type="match status" value="1"/>
</dbReference>
<dbReference type="PANTHER" id="PTHR39338:SF6">
    <property type="entry name" value="BLL5662 PROTEIN"/>
    <property type="match status" value="1"/>
</dbReference>
<dbReference type="SUPFAM" id="SSF53300">
    <property type="entry name" value="vWA-like"/>
    <property type="match status" value="1"/>
</dbReference>
<protein>
    <submittedName>
        <fullName evidence="2">VWA domain-containing protein</fullName>
    </submittedName>
</protein>
<evidence type="ECO:0000256" key="1">
    <source>
        <dbReference type="SAM" id="MobiDB-lite"/>
    </source>
</evidence>
<dbReference type="InterPro" id="IPR008912">
    <property type="entry name" value="Uncharacterised_CoxE"/>
</dbReference>
<name>A0ABV5I195_9RHOB</name>
<dbReference type="EMBL" id="JBHMEC010000017">
    <property type="protein sequence ID" value="MFB9150367.1"/>
    <property type="molecule type" value="Genomic_DNA"/>
</dbReference>
<evidence type="ECO:0000313" key="3">
    <source>
        <dbReference type="Proteomes" id="UP001589670"/>
    </source>
</evidence>
<reference evidence="2 3" key="1">
    <citation type="submission" date="2024-09" db="EMBL/GenBank/DDBJ databases">
        <authorList>
            <person name="Sun Q."/>
            <person name="Mori K."/>
        </authorList>
    </citation>
    <scope>NUCLEOTIDE SEQUENCE [LARGE SCALE GENOMIC DNA]</scope>
    <source>
        <strain evidence="2 3">CECT 9424</strain>
    </source>
</reference>
<dbReference type="CDD" id="cd00198">
    <property type="entry name" value="vWFA"/>
    <property type="match status" value="1"/>
</dbReference>
<keyword evidence="3" id="KW-1185">Reference proteome</keyword>
<dbReference type="Proteomes" id="UP001589670">
    <property type="component" value="Unassembled WGS sequence"/>
</dbReference>